<dbReference type="GO" id="GO:0005829">
    <property type="term" value="C:cytosol"/>
    <property type="evidence" value="ECO:0007669"/>
    <property type="project" value="TreeGrafter"/>
</dbReference>
<feature type="non-terminal residue" evidence="6">
    <location>
        <position position="1"/>
    </location>
</feature>
<gene>
    <name evidence="6" type="ORF">METZ01_LOCUS31982</name>
</gene>
<dbReference type="GO" id="GO:0030488">
    <property type="term" value="P:tRNA methylation"/>
    <property type="evidence" value="ECO:0007669"/>
    <property type="project" value="TreeGrafter"/>
</dbReference>
<dbReference type="InterPro" id="IPR018948">
    <property type="entry name" value="GTP-bd_TrmE_N"/>
</dbReference>
<dbReference type="AlphaFoldDB" id="A0A381QJN4"/>
<proteinExistence type="inferred from homology"/>
<evidence type="ECO:0000256" key="2">
    <source>
        <dbReference type="ARBA" id="ARBA00022694"/>
    </source>
</evidence>
<dbReference type="GO" id="GO:0005525">
    <property type="term" value="F:GTP binding"/>
    <property type="evidence" value="ECO:0007669"/>
    <property type="project" value="UniProtKB-KW"/>
</dbReference>
<dbReference type="InterPro" id="IPR031168">
    <property type="entry name" value="G_TrmE"/>
</dbReference>
<dbReference type="Pfam" id="PF01926">
    <property type="entry name" value="MMR_HSR1"/>
    <property type="match status" value="1"/>
</dbReference>
<organism evidence="6">
    <name type="scientific">marine metagenome</name>
    <dbReference type="NCBI Taxonomy" id="408172"/>
    <lineage>
        <taxon>unclassified sequences</taxon>
        <taxon>metagenomes</taxon>
        <taxon>ecological metagenomes</taxon>
    </lineage>
</organism>
<comment type="similarity">
    <text evidence="1">Belongs to the TRAFAC class TrmE-Era-EngA-EngB-Septin-like GTPase superfamily. TrmE GTPase family.</text>
</comment>
<dbReference type="NCBIfam" id="TIGR00450">
    <property type="entry name" value="mnmE_trmE_thdF"/>
    <property type="match status" value="1"/>
</dbReference>
<keyword evidence="3" id="KW-0547">Nucleotide-binding</keyword>
<dbReference type="NCBIfam" id="NF003661">
    <property type="entry name" value="PRK05291.1-3"/>
    <property type="match status" value="1"/>
</dbReference>
<dbReference type="Pfam" id="PF12631">
    <property type="entry name" value="MnmE_helical"/>
    <property type="match status" value="1"/>
</dbReference>
<dbReference type="InterPro" id="IPR004520">
    <property type="entry name" value="GTPase_MnmE"/>
</dbReference>
<dbReference type="Gene3D" id="1.20.120.430">
    <property type="entry name" value="tRNA modification GTPase MnmE domain 2"/>
    <property type="match status" value="1"/>
</dbReference>
<dbReference type="HAMAP" id="MF_00379">
    <property type="entry name" value="GTPase_MnmE"/>
    <property type="match status" value="1"/>
</dbReference>
<protein>
    <recommendedName>
        <fullName evidence="5">TrmE-type G domain-containing protein</fullName>
    </recommendedName>
</protein>
<dbReference type="CDD" id="cd04164">
    <property type="entry name" value="trmE"/>
    <property type="match status" value="1"/>
</dbReference>
<dbReference type="PROSITE" id="PS51709">
    <property type="entry name" value="G_TRME"/>
    <property type="match status" value="1"/>
</dbReference>
<feature type="domain" description="TrmE-type G" evidence="5">
    <location>
        <begin position="218"/>
        <end position="375"/>
    </location>
</feature>
<dbReference type="SUPFAM" id="SSF52540">
    <property type="entry name" value="P-loop containing nucleoside triphosphate hydrolases"/>
    <property type="match status" value="1"/>
</dbReference>
<dbReference type="PANTHER" id="PTHR42714">
    <property type="entry name" value="TRNA MODIFICATION GTPASE GTPBP3"/>
    <property type="match status" value="1"/>
</dbReference>
<dbReference type="CDD" id="cd14858">
    <property type="entry name" value="TrmE_N"/>
    <property type="match status" value="1"/>
</dbReference>
<reference evidence="6" key="1">
    <citation type="submission" date="2018-05" db="EMBL/GenBank/DDBJ databases">
        <authorList>
            <person name="Lanie J.A."/>
            <person name="Ng W.-L."/>
            <person name="Kazmierczak K.M."/>
            <person name="Andrzejewski T.M."/>
            <person name="Davidsen T.M."/>
            <person name="Wayne K.J."/>
            <person name="Tettelin H."/>
            <person name="Glass J.I."/>
            <person name="Rusch D."/>
            <person name="Podicherti R."/>
            <person name="Tsui H.-C.T."/>
            <person name="Winkler M.E."/>
        </authorList>
    </citation>
    <scope>NUCLEOTIDE SEQUENCE</scope>
</reference>
<dbReference type="GO" id="GO:0002098">
    <property type="term" value="P:tRNA wobble uridine modification"/>
    <property type="evidence" value="ECO:0007669"/>
    <property type="project" value="TreeGrafter"/>
</dbReference>
<dbReference type="InterPro" id="IPR006073">
    <property type="entry name" value="GTP-bd"/>
</dbReference>
<evidence type="ECO:0000256" key="4">
    <source>
        <dbReference type="ARBA" id="ARBA00023134"/>
    </source>
</evidence>
<dbReference type="NCBIfam" id="TIGR00231">
    <property type="entry name" value="small_GTP"/>
    <property type="match status" value="1"/>
</dbReference>
<dbReference type="InterPro" id="IPR005225">
    <property type="entry name" value="Small_GTP-bd"/>
</dbReference>
<dbReference type="Pfam" id="PF10396">
    <property type="entry name" value="TrmE_N"/>
    <property type="match status" value="1"/>
</dbReference>
<name>A0A381QJN4_9ZZZZ</name>
<dbReference type="InterPro" id="IPR027266">
    <property type="entry name" value="TrmE/GcvT-like"/>
</dbReference>
<sequence>VDVDTIAAISTGPGAGAIAMVRVSGPEAGEVLLRLAPALEEIPAPRTARVVDLCDPDDGEVIDRAVATYYRKPESYTGEDVVELTCHGGVMAPRLVLGACLAAGARQAEAGEFTKRAYLRGKLDLIQAEAVSDLIDARSRAFHRAALRHMERGLSARITGLRESLVHLESLLVHHIDFPEEDEPPVALDVIAEEAKGVVRELDALLVTAPEGELLREGALTVFAGRPNAGKSSVFNALLGEERAIVTEEPGTTRDALEETVQLGGFPFRLVDTAGLRESEGRVEQLGIEVALRYLKGADIVLFCIPASEETSEEDRSFLEEITAPVVLLETKADLAGGPERDTTELRGLAGAVRVSALSGQGLDQVRQLLPQLAYSGLVGDHRDQPILTRQRHIRALKIARSEVELFRSSLEDGLPAEIASTHLRPAETALEEVLGVITVDDVLDVVFREFCVGK</sequence>
<dbReference type="InterPro" id="IPR025867">
    <property type="entry name" value="MnmE_helical"/>
</dbReference>
<dbReference type="Gene3D" id="3.40.50.300">
    <property type="entry name" value="P-loop containing nucleotide triphosphate hydrolases"/>
    <property type="match status" value="1"/>
</dbReference>
<dbReference type="InterPro" id="IPR027417">
    <property type="entry name" value="P-loop_NTPase"/>
</dbReference>
<dbReference type="GO" id="GO:0003924">
    <property type="term" value="F:GTPase activity"/>
    <property type="evidence" value="ECO:0007669"/>
    <property type="project" value="InterPro"/>
</dbReference>
<evidence type="ECO:0000256" key="3">
    <source>
        <dbReference type="ARBA" id="ARBA00022741"/>
    </source>
</evidence>
<evidence type="ECO:0000313" key="6">
    <source>
        <dbReference type="EMBL" id="SUZ79128.1"/>
    </source>
</evidence>
<evidence type="ECO:0000256" key="1">
    <source>
        <dbReference type="ARBA" id="ARBA00011043"/>
    </source>
</evidence>
<dbReference type="Gene3D" id="3.30.1360.120">
    <property type="entry name" value="Probable tRNA modification gtpase trme, domain 1"/>
    <property type="match status" value="1"/>
</dbReference>
<accession>A0A381QJN4</accession>
<keyword evidence="4" id="KW-0342">GTP-binding</keyword>
<dbReference type="PANTHER" id="PTHR42714:SF2">
    <property type="entry name" value="TRNA MODIFICATION GTPASE GTPBP3, MITOCHONDRIAL"/>
    <property type="match status" value="1"/>
</dbReference>
<evidence type="ECO:0000259" key="5">
    <source>
        <dbReference type="PROSITE" id="PS51709"/>
    </source>
</evidence>
<dbReference type="EMBL" id="UINC01001374">
    <property type="protein sequence ID" value="SUZ79128.1"/>
    <property type="molecule type" value="Genomic_DNA"/>
</dbReference>
<keyword evidence="2" id="KW-0819">tRNA processing</keyword>
<dbReference type="InterPro" id="IPR027368">
    <property type="entry name" value="MnmE_dom2"/>
</dbReference>